<organism evidence="2 3">
    <name type="scientific">Nonomuraea pusilla</name>
    <dbReference type="NCBI Taxonomy" id="46177"/>
    <lineage>
        <taxon>Bacteria</taxon>
        <taxon>Bacillati</taxon>
        <taxon>Actinomycetota</taxon>
        <taxon>Actinomycetes</taxon>
        <taxon>Streptosporangiales</taxon>
        <taxon>Streptosporangiaceae</taxon>
        <taxon>Nonomuraea</taxon>
    </lineage>
</organism>
<dbReference type="STRING" id="46177.SAMN05660976_05267"/>
<dbReference type="OrthoDB" id="4226815at2"/>
<dbReference type="GO" id="GO:0005975">
    <property type="term" value="P:carbohydrate metabolic process"/>
    <property type="evidence" value="ECO:0007669"/>
    <property type="project" value="InterPro"/>
</dbReference>
<feature type="region of interest" description="Disordered" evidence="1">
    <location>
        <begin position="412"/>
        <end position="433"/>
    </location>
</feature>
<dbReference type="SUPFAM" id="SSF48208">
    <property type="entry name" value="Six-hairpin glycosidases"/>
    <property type="match status" value="1"/>
</dbReference>
<sequence length="785" mass="84423">MPDLLPLLDRMTLTGPTAPAAGLLTTSLPWPRAGVTPLALGGRPTGAEPIGRWPGTGFPRRLLLAADAGPGGAPARLGLTRSAVAYGNLPRPRAAMEVFERGDEPGYLWERGLLRLRHGHRTVALAMGLRTGGAVHWWEGCRLVVHADSAEGLVVEMGGAVPYHVVSAAAHARLGTYANPYLHRHNWLTASLFVRAHRNGVCEVVARHVNGRFVDDGRELADVVPVLGVLAEDGTAAPPPGPWDGGAGLVRLGGVEFDLTEVSRLSTPERPGDLSEVSLPSSSERPGGPTEAALSSGPEPPGGLTQAGRWLVLAPYAGVEILGGLHPQEVTGQPYLFRAEDRVFPRGMARSLRFSLSLSDRPPAVARYLAPDWWYGLCEELSGGPVLPVAPGRAARMAARWLAEHTVSGGFEDGTVPRNDKQGFDVGGGRRRHEPGWEGEVPYAAFLAAWRTGDVAAHARALRTAYAVTDIAVDHAAHLMRMHGHPPGALSLPMTRMLGTVAAYLETGDPYLLRTARAVVDTAHATHLASWPRLTVGRDACYLRGAAMLHRYLGDDHYRELCLEGARTVVASQRPNGSFGDQGGGVGLHGWNAYITKPWMGLLALGGVLDYLDLFPGTEPLHAAVLRFGDWLLAERQRHGDQEGWAYQHDYAGEREHKDVATGRVVRLPTGLPLWHHDTLARLLGYCTMTTGDPEYVEAWLRSHTGFWDAAEAGDWPTYTTDHVVAATLQFVPWLYDRLWNVRWDGAEARPAPHPAGAATRAAATAPATAPTTASTPHGDLPLTP</sequence>
<dbReference type="InterPro" id="IPR008928">
    <property type="entry name" value="6-hairpin_glycosidase_sf"/>
</dbReference>
<evidence type="ECO:0000313" key="2">
    <source>
        <dbReference type="EMBL" id="SEM46974.1"/>
    </source>
</evidence>
<protein>
    <submittedName>
        <fullName evidence="2">Uncharacterized protein</fullName>
    </submittedName>
</protein>
<feature type="compositionally biased region" description="Low complexity" evidence="1">
    <location>
        <begin position="755"/>
        <end position="777"/>
    </location>
</feature>
<feature type="region of interest" description="Disordered" evidence="1">
    <location>
        <begin position="262"/>
        <end position="301"/>
    </location>
</feature>
<dbReference type="AlphaFoldDB" id="A0A1H7YMA5"/>
<name>A0A1H7YMA5_9ACTN</name>
<evidence type="ECO:0000313" key="3">
    <source>
        <dbReference type="Proteomes" id="UP000198953"/>
    </source>
</evidence>
<keyword evidence="3" id="KW-1185">Reference proteome</keyword>
<accession>A0A1H7YMA5</accession>
<proteinExistence type="predicted"/>
<feature type="region of interest" description="Disordered" evidence="1">
    <location>
        <begin position="750"/>
        <end position="785"/>
    </location>
</feature>
<dbReference type="RefSeq" id="WP_143078769.1">
    <property type="nucleotide sequence ID" value="NZ_FOBF01000013.1"/>
</dbReference>
<reference evidence="2 3" key="1">
    <citation type="submission" date="2016-10" db="EMBL/GenBank/DDBJ databases">
        <authorList>
            <person name="de Groot N.N."/>
        </authorList>
    </citation>
    <scope>NUCLEOTIDE SEQUENCE [LARGE SCALE GENOMIC DNA]</scope>
    <source>
        <strain evidence="2 3">DSM 43357</strain>
    </source>
</reference>
<dbReference type="Proteomes" id="UP000198953">
    <property type="component" value="Unassembled WGS sequence"/>
</dbReference>
<evidence type="ECO:0000256" key="1">
    <source>
        <dbReference type="SAM" id="MobiDB-lite"/>
    </source>
</evidence>
<gene>
    <name evidence="2" type="ORF">SAMN05660976_05267</name>
</gene>
<dbReference type="EMBL" id="FOBF01000013">
    <property type="protein sequence ID" value="SEM46974.1"/>
    <property type="molecule type" value="Genomic_DNA"/>
</dbReference>